<organism evidence="2 3">
    <name type="scientific">Muiribacterium halophilum</name>
    <dbReference type="NCBI Taxonomy" id="2053465"/>
    <lineage>
        <taxon>Bacteria</taxon>
        <taxon>Candidatus Muiribacteriota</taxon>
        <taxon>Candidatus Muiribacteriia</taxon>
        <taxon>Candidatus Muiribacteriales</taxon>
        <taxon>Candidatus Muiribacteriaceae</taxon>
        <taxon>Candidatus Muiribacterium</taxon>
    </lineage>
</organism>
<proteinExistence type="predicted"/>
<sequence length="265" mass="31734">MKKQFFIGGVERSGTTILMRCLGMHKDISDFPRETLFFAYPKGLILVIKGYISETEFKYNMLNHFYEYVQGFVDKKSLSDLLDRCFNNKKEDILKKSNLFITELFDIYIKKINKKYWIEKSPRNIVYADYLFKIFPNMKFIHIFRDPLDVCSSHINRKARNIDEFIEYYNITMKRAYEAYNNLNKNNYLVVSFEDLIADIDNKTSLILDFLGVEKYTKYLDDIKNRINPKRSNIGRHKSMFNEKQIQKITENCSDMYELWSSLKK</sequence>
<protein>
    <recommendedName>
        <fullName evidence="4">Sulfotransferase</fullName>
    </recommendedName>
</protein>
<dbReference type="InterPro" id="IPR026634">
    <property type="entry name" value="TPST-like"/>
</dbReference>
<evidence type="ECO:0000313" key="3">
    <source>
        <dbReference type="Proteomes" id="UP000234857"/>
    </source>
</evidence>
<dbReference type="EMBL" id="PKTG01000035">
    <property type="protein sequence ID" value="PLX19305.1"/>
    <property type="molecule type" value="Genomic_DNA"/>
</dbReference>
<dbReference type="PANTHER" id="PTHR12788:SF8">
    <property type="entry name" value="PROTEIN-TYROSINE SULFOTRANSFERASE"/>
    <property type="match status" value="1"/>
</dbReference>
<reference evidence="2 3" key="1">
    <citation type="submission" date="2017-11" db="EMBL/GenBank/DDBJ databases">
        <title>Genome-resolved metagenomics identifies genetic mobility, metabolic interactions, and unexpected diversity in perchlorate-reducing communities.</title>
        <authorList>
            <person name="Barnum T.P."/>
            <person name="Figueroa I.A."/>
            <person name="Carlstrom C.I."/>
            <person name="Lucas L.N."/>
            <person name="Engelbrektson A.L."/>
            <person name="Coates J.D."/>
        </authorList>
    </citation>
    <scope>NUCLEOTIDE SEQUENCE [LARGE SCALE GENOMIC DNA]</scope>
    <source>
        <strain evidence="2">BM706</strain>
    </source>
</reference>
<dbReference type="InterPro" id="IPR027417">
    <property type="entry name" value="P-loop_NTPase"/>
</dbReference>
<gene>
    <name evidence="2" type="ORF">C0601_02310</name>
</gene>
<accession>A0A2N5ZKS4</accession>
<comment type="caution">
    <text evidence="2">The sequence shown here is derived from an EMBL/GenBank/DDBJ whole genome shotgun (WGS) entry which is preliminary data.</text>
</comment>
<evidence type="ECO:0000256" key="1">
    <source>
        <dbReference type="ARBA" id="ARBA00022679"/>
    </source>
</evidence>
<dbReference type="Gene3D" id="3.40.50.300">
    <property type="entry name" value="P-loop containing nucleotide triphosphate hydrolases"/>
    <property type="match status" value="1"/>
</dbReference>
<name>A0A2N5ZKS4_MUIH1</name>
<evidence type="ECO:0000313" key="2">
    <source>
        <dbReference type="EMBL" id="PLX19305.1"/>
    </source>
</evidence>
<keyword evidence="1" id="KW-0808">Transferase</keyword>
<dbReference type="SUPFAM" id="SSF52540">
    <property type="entry name" value="P-loop containing nucleoside triphosphate hydrolases"/>
    <property type="match status" value="1"/>
</dbReference>
<dbReference type="AlphaFoldDB" id="A0A2N5ZKS4"/>
<dbReference type="Pfam" id="PF13469">
    <property type="entry name" value="Sulfotransfer_3"/>
    <property type="match status" value="1"/>
</dbReference>
<evidence type="ECO:0008006" key="4">
    <source>
        <dbReference type="Google" id="ProtNLM"/>
    </source>
</evidence>
<dbReference type="PANTHER" id="PTHR12788">
    <property type="entry name" value="PROTEIN-TYROSINE SULFOTRANSFERASE 2"/>
    <property type="match status" value="1"/>
</dbReference>
<dbReference type="GO" id="GO:0008476">
    <property type="term" value="F:protein-tyrosine sulfotransferase activity"/>
    <property type="evidence" value="ECO:0007669"/>
    <property type="project" value="InterPro"/>
</dbReference>
<dbReference type="Proteomes" id="UP000234857">
    <property type="component" value="Unassembled WGS sequence"/>
</dbReference>